<dbReference type="EMBL" id="AP018907">
    <property type="protein sequence ID" value="BBF93841.1"/>
    <property type="molecule type" value="Genomic_DNA"/>
</dbReference>
<dbReference type="GO" id="GO:0090313">
    <property type="term" value="P:regulation of protein targeting to membrane"/>
    <property type="evidence" value="ECO:0007669"/>
    <property type="project" value="TreeGrafter"/>
</dbReference>
<keyword evidence="4" id="KW-1185">Reference proteome</keyword>
<evidence type="ECO:0000313" key="3">
    <source>
        <dbReference type="EMBL" id="BBF93841.1"/>
    </source>
</evidence>
<dbReference type="AlphaFoldDB" id="A0A348G2Q8"/>
<dbReference type="InterPro" id="IPR007844">
    <property type="entry name" value="AsmA"/>
</dbReference>
<dbReference type="PANTHER" id="PTHR30441">
    <property type="entry name" value="DUF748 DOMAIN-CONTAINING PROTEIN"/>
    <property type="match status" value="1"/>
</dbReference>
<dbReference type="KEGG" id="blag:BLTE_25260"/>
<evidence type="ECO:0000259" key="2">
    <source>
        <dbReference type="Pfam" id="PF05170"/>
    </source>
</evidence>
<dbReference type="Proteomes" id="UP000266934">
    <property type="component" value="Chromosome"/>
</dbReference>
<dbReference type="GO" id="GO:0005886">
    <property type="term" value="C:plasma membrane"/>
    <property type="evidence" value="ECO:0007669"/>
    <property type="project" value="TreeGrafter"/>
</dbReference>
<feature type="region of interest" description="Disordered" evidence="1">
    <location>
        <begin position="590"/>
        <end position="617"/>
    </location>
</feature>
<name>A0A348G2Q8_9HYPH</name>
<feature type="domain" description="AsmA" evidence="2">
    <location>
        <begin position="325"/>
        <end position="508"/>
    </location>
</feature>
<gene>
    <name evidence="3" type="ORF">BLTE_25260</name>
</gene>
<evidence type="ECO:0000256" key="1">
    <source>
        <dbReference type="SAM" id="MobiDB-lite"/>
    </source>
</evidence>
<proteinExistence type="predicted"/>
<organism evidence="3 4">
    <name type="scientific">Blastochloris tepida</name>
    <dbReference type="NCBI Taxonomy" id="2233851"/>
    <lineage>
        <taxon>Bacteria</taxon>
        <taxon>Pseudomonadati</taxon>
        <taxon>Pseudomonadota</taxon>
        <taxon>Alphaproteobacteria</taxon>
        <taxon>Hyphomicrobiales</taxon>
        <taxon>Blastochloridaceae</taxon>
        <taxon>Blastochloris</taxon>
    </lineage>
</organism>
<dbReference type="PANTHER" id="PTHR30441:SF4">
    <property type="entry name" value="PROTEIN ASMA"/>
    <property type="match status" value="1"/>
</dbReference>
<reference evidence="3 4" key="1">
    <citation type="submission" date="2018-08" db="EMBL/GenBank/DDBJ databases">
        <title>Complete genome sequencing of Blastochloris tepida GI.</title>
        <authorList>
            <person name="Tsukatani Y."/>
            <person name="Mori H."/>
        </authorList>
    </citation>
    <scope>NUCLEOTIDE SEQUENCE [LARGE SCALE GENOMIC DNA]</scope>
    <source>
        <strain evidence="3 4">GI</strain>
    </source>
</reference>
<dbReference type="OrthoDB" id="5439561at2"/>
<sequence length="617" mass="63429">MTARSLVKSVAFALAGFAGVLVVGAVVLRVAVSNQDVHAAVYAALGKDAGRSFAAGNLRVVAWPRPAALFEDVAMRGEGPAAFTAPSLTATLKLLPLLSGRVEVDEVVLDQPEITWSVNGGPLVPAAAAGSAPDIRINGGRIDIDGPDGAIERLEDVTADIEHGSTAITLSGTMRLRDEPIEAYLSIGDAAAFARGARSAVRFKMTAPAAAVSFDGHAVFNRALQLEGAVAADSSALRTALAWFDLDPVVRGGLGRFALKGDLAVSGRQFALRGASLEIDGNRAEGGLTVRFENGQPIVQGTLAAETLTLTPYFVDFAPRRTGGWTSERFDTTVLTTANADIRLSAGRIVFGQASLGHAAGAVLLRGGRLSLTLGEAEAFDGMLRGTLAVASNAGGVDLRVDAVASDIDLDRFGQTLFGARRFEGRGALVVGLEGQGASPAAIARSLTGEVKINADAGALTGVNIEQILRRIEKRPLAGTGDLRGGRTTFDRLAVQVRVTDGVATCDDVVMEGPAVRVAVFGTASVGERTLDLKGIAALVRAAGAGFELPFIIRGPWDSPAVVPDAESLIRRSGAAAPLLERAVRRAAEPASAASNTAANGAVPAVEGAGDLASDTP</sequence>
<feature type="compositionally biased region" description="Low complexity" evidence="1">
    <location>
        <begin position="590"/>
        <end position="605"/>
    </location>
</feature>
<dbReference type="Pfam" id="PF05170">
    <property type="entry name" value="AsmA"/>
    <property type="match status" value="1"/>
</dbReference>
<evidence type="ECO:0000313" key="4">
    <source>
        <dbReference type="Proteomes" id="UP000266934"/>
    </source>
</evidence>
<accession>A0A348G2Q8</accession>
<protein>
    <submittedName>
        <fullName evidence="3">Cell envelope biogenesis protein AsmA</fullName>
    </submittedName>
</protein>
<dbReference type="InterPro" id="IPR052894">
    <property type="entry name" value="AsmA-related"/>
</dbReference>
<dbReference type="RefSeq" id="WP_126401028.1">
    <property type="nucleotide sequence ID" value="NZ_AP018907.1"/>
</dbReference>